<evidence type="ECO:0000313" key="1">
    <source>
        <dbReference type="EMBL" id="CCH02023.1"/>
    </source>
</evidence>
<evidence type="ECO:0000313" key="2">
    <source>
        <dbReference type="Proteomes" id="UP000011058"/>
    </source>
</evidence>
<proteinExistence type="predicted"/>
<dbReference type="PATRIC" id="fig|1166018.3.peg.971"/>
<dbReference type="Proteomes" id="UP000011058">
    <property type="component" value="Chromosome"/>
</dbReference>
<gene>
    <name evidence="1" type="ORF">FAES_4023</name>
</gene>
<dbReference type="RefSeq" id="WP_015333122.1">
    <property type="nucleotide sequence ID" value="NC_020054.1"/>
</dbReference>
<sequence length="376" mass="38142">MTRFFLFCWIALAPLWVLGQSTLPYDLSAKPIELFPSSPASVSGLVAFTGQPVALSATAYTDAGSDALSAELQPAVLLQGGRFYVNWTGEQTRQIAQERPQLYLIVRAGGTAIQAGYIRLRYGQVPLVPGSPLSINVATITRADINQIRDSLRVAVQGSSSIAQGAAVSAQQSATDAQQARATAQGAATTAQNSQTAAAASASSAQTSAGNAQTAATSASVSAGQASTAATTATTAATQAQGYAANAGTSATSAGTSATNAAASAGVATTQAQNYVVSASAVSGTYTIDCSLRDNQTHYLTLTGNATLSLTNMVAGKNIYLRVVQGGVGSFTLAFPGSVTFPGAAAIDWNTTPGTVNTFSLNCYSSAGADGWYTKQ</sequence>
<dbReference type="STRING" id="1166018.FAES_4023"/>
<dbReference type="KEGG" id="fae:FAES_4023"/>
<dbReference type="HOGENOM" id="CLU_735185_0_0_10"/>
<organism evidence="1 2">
    <name type="scientific">Fibrella aestuarina BUZ 2</name>
    <dbReference type="NCBI Taxonomy" id="1166018"/>
    <lineage>
        <taxon>Bacteria</taxon>
        <taxon>Pseudomonadati</taxon>
        <taxon>Bacteroidota</taxon>
        <taxon>Cytophagia</taxon>
        <taxon>Cytophagales</taxon>
        <taxon>Spirosomataceae</taxon>
        <taxon>Fibrella</taxon>
    </lineage>
</organism>
<keyword evidence="2" id="KW-1185">Reference proteome</keyword>
<dbReference type="EMBL" id="HE796683">
    <property type="protein sequence ID" value="CCH02023.1"/>
    <property type="molecule type" value="Genomic_DNA"/>
</dbReference>
<reference evidence="1 2" key="1">
    <citation type="journal article" date="2012" name="J. Bacteriol.">
        <title>Genome Sequence of Fibrella aestuarina BUZ 2T, a Filamentous Marine Bacterium.</title>
        <authorList>
            <person name="Filippini M."/>
            <person name="Qi W."/>
            <person name="Blom J."/>
            <person name="Goesmann A."/>
            <person name="Smits T.H."/>
            <person name="Bagheri H.C."/>
        </authorList>
    </citation>
    <scope>NUCLEOTIDE SEQUENCE [LARGE SCALE GENOMIC DNA]</scope>
    <source>
        <strain evidence="2">BUZ 2T</strain>
    </source>
</reference>
<dbReference type="AlphaFoldDB" id="I0KD20"/>
<name>I0KD20_9BACT</name>
<accession>I0KD20</accession>
<dbReference type="OrthoDB" id="971442at2"/>
<protein>
    <submittedName>
        <fullName evidence="1">Uncharacterized protein</fullName>
    </submittedName>
</protein>